<dbReference type="Pfam" id="PF07729">
    <property type="entry name" value="FCD"/>
    <property type="match status" value="1"/>
</dbReference>
<dbReference type="RefSeq" id="WP_194039869.1">
    <property type="nucleotide sequence ID" value="NZ_CP063373.1"/>
</dbReference>
<dbReference type="SMART" id="SM00345">
    <property type="entry name" value="HTH_GNTR"/>
    <property type="match status" value="1"/>
</dbReference>
<dbReference type="EMBL" id="CP063373">
    <property type="protein sequence ID" value="QOV35003.1"/>
    <property type="molecule type" value="Genomic_DNA"/>
</dbReference>
<gene>
    <name evidence="5" type="ORF">IM697_33720</name>
</gene>
<dbReference type="PANTHER" id="PTHR43537">
    <property type="entry name" value="TRANSCRIPTIONAL REGULATOR, GNTR FAMILY"/>
    <property type="match status" value="1"/>
</dbReference>
<keyword evidence="2" id="KW-0238">DNA-binding</keyword>
<reference evidence="5 6" key="1">
    <citation type="submission" date="2020-10" db="EMBL/GenBank/DDBJ databases">
        <title>Streptomyces ferrugineus complate genome analysis.</title>
        <authorList>
            <person name="Anwar N."/>
        </authorList>
    </citation>
    <scope>NUCLEOTIDE SEQUENCE [LARGE SCALE GENOMIC DNA]</scope>
    <source>
        <strain evidence="5 6">CCTCC AA2014009</strain>
    </source>
</reference>
<evidence type="ECO:0000313" key="6">
    <source>
        <dbReference type="Proteomes" id="UP000594205"/>
    </source>
</evidence>
<dbReference type="InterPro" id="IPR011711">
    <property type="entry name" value="GntR_C"/>
</dbReference>
<dbReference type="Gene3D" id="1.20.120.530">
    <property type="entry name" value="GntR ligand-binding domain-like"/>
    <property type="match status" value="1"/>
</dbReference>
<dbReference type="PRINTS" id="PR00035">
    <property type="entry name" value="HTHGNTR"/>
</dbReference>
<dbReference type="PANTHER" id="PTHR43537:SF24">
    <property type="entry name" value="GLUCONATE OPERON TRANSCRIPTIONAL REPRESSOR"/>
    <property type="match status" value="1"/>
</dbReference>
<evidence type="ECO:0000256" key="3">
    <source>
        <dbReference type="ARBA" id="ARBA00023163"/>
    </source>
</evidence>
<dbReference type="CDD" id="cd07377">
    <property type="entry name" value="WHTH_GntR"/>
    <property type="match status" value="1"/>
</dbReference>
<dbReference type="InterPro" id="IPR000524">
    <property type="entry name" value="Tscrpt_reg_HTH_GntR"/>
</dbReference>
<keyword evidence="3" id="KW-0804">Transcription</keyword>
<evidence type="ECO:0000313" key="5">
    <source>
        <dbReference type="EMBL" id="QOV35003.1"/>
    </source>
</evidence>
<evidence type="ECO:0000256" key="1">
    <source>
        <dbReference type="ARBA" id="ARBA00023015"/>
    </source>
</evidence>
<dbReference type="GO" id="GO:0003677">
    <property type="term" value="F:DNA binding"/>
    <property type="evidence" value="ECO:0007669"/>
    <property type="project" value="UniProtKB-KW"/>
</dbReference>
<dbReference type="KEGG" id="sfeu:IM697_33720"/>
<proteinExistence type="predicted"/>
<dbReference type="Pfam" id="PF00392">
    <property type="entry name" value="GntR"/>
    <property type="match status" value="1"/>
</dbReference>
<dbReference type="InterPro" id="IPR036388">
    <property type="entry name" value="WH-like_DNA-bd_sf"/>
</dbReference>
<dbReference type="InterPro" id="IPR008920">
    <property type="entry name" value="TF_FadR/GntR_C"/>
</dbReference>
<feature type="domain" description="HTH gntR-type" evidence="4">
    <location>
        <begin position="6"/>
        <end position="73"/>
    </location>
</feature>
<dbReference type="SMART" id="SM00895">
    <property type="entry name" value="FCD"/>
    <property type="match status" value="1"/>
</dbReference>
<dbReference type="AlphaFoldDB" id="A0A7M2SHT3"/>
<dbReference type="GO" id="GO:0003700">
    <property type="term" value="F:DNA-binding transcription factor activity"/>
    <property type="evidence" value="ECO:0007669"/>
    <property type="project" value="InterPro"/>
</dbReference>
<dbReference type="InterPro" id="IPR036390">
    <property type="entry name" value="WH_DNA-bd_sf"/>
</dbReference>
<evidence type="ECO:0000259" key="4">
    <source>
        <dbReference type="PROSITE" id="PS50949"/>
    </source>
</evidence>
<evidence type="ECO:0000256" key="2">
    <source>
        <dbReference type="ARBA" id="ARBA00023125"/>
    </source>
</evidence>
<dbReference type="Gene3D" id="1.10.10.10">
    <property type="entry name" value="Winged helix-like DNA-binding domain superfamily/Winged helix DNA-binding domain"/>
    <property type="match status" value="1"/>
</dbReference>
<keyword evidence="6" id="KW-1185">Reference proteome</keyword>
<dbReference type="SUPFAM" id="SSF48008">
    <property type="entry name" value="GntR ligand-binding domain-like"/>
    <property type="match status" value="1"/>
</dbReference>
<dbReference type="PROSITE" id="PS50949">
    <property type="entry name" value="HTH_GNTR"/>
    <property type="match status" value="1"/>
</dbReference>
<accession>A0A7M2SHT3</accession>
<organism evidence="5 6">
    <name type="scientific">Streptomyces ferrugineus</name>
    <dbReference type="NCBI Taxonomy" id="1413221"/>
    <lineage>
        <taxon>Bacteria</taxon>
        <taxon>Bacillati</taxon>
        <taxon>Actinomycetota</taxon>
        <taxon>Actinomycetes</taxon>
        <taxon>Kitasatosporales</taxon>
        <taxon>Streptomycetaceae</taxon>
        <taxon>Streptomyces</taxon>
    </lineage>
</organism>
<keyword evidence="1" id="KW-0805">Transcription regulation</keyword>
<dbReference type="Proteomes" id="UP000594205">
    <property type="component" value="Chromosome"/>
</dbReference>
<dbReference type="SUPFAM" id="SSF46785">
    <property type="entry name" value="Winged helix' DNA-binding domain"/>
    <property type="match status" value="1"/>
</dbReference>
<protein>
    <submittedName>
        <fullName evidence="5">GntR family transcriptional regulator</fullName>
    </submittedName>
</protein>
<sequence>MSISSQSASEQAYAAIRDSILSGERAPGAMLGEVGLAAELGVSRTPVRAALVRLQDEGWITVYPKRGALVRGLSEKDARELADTRFVLESAAVQRATPQCRTELADRLASELDLQRSALGADDLSRFIELTLAFHRSFVEVGGNQVMLELSDRLADRQRFLLFALGDSLLARCQTIIDEHEALVARLRDEETEGFVEALRSHVTGTVDSGLRGLHR</sequence>
<name>A0A7M2SHT3_9ACTN</name>